<name>A0A0F9V1R6_9ZZZZ</name>
<accession>A0A0F9V1R6</accession>
<dbReference type="AlphaFoldDB" id="A0A0F9V1R6"/>
<protein>
    <submittedName>
        <fullName evidence="1">Uncharacterized protein</fullName>
    </submittedName>
</protein>
<sequence length="83" mass="9656">MKTPELDKMQGNQHKSQIIGTFLEWLQNNHEVVLCRYSAHSDSDSLYPTDEGIELLLANYFGVDLKIAEKERQGLLNEKRMYL</sequence>
<dbReference type="EMBL" id="LAZR01000715">
    <property type="protein sequence ID" value="KKN59788.1"/>
    <property type="molecule type" value="Genomic_DNA"/>
</dbReference>
<reference evidence="1" key="1">
    <citation type="journal article" date="2015" name="Nature">
        <title>Complex archaea that bridge the gap between prokaryotes and eukaryotes.</title>
        <authorList>
            <person name="Spang A."/>
            <person name="Saw J.H."/>
            <person name="Jorgensen S.L."/>
            <person name="Zaremba-Niedzwiedzka K."/>
            <person name="Martijn J."/>
            <person name="Lind A.E."/>
            <person name="van Eijk R."/>
            <person name="Schleper C."/>
            <person name="Guy L."/>
            <person name="Ettema T.J."/>
        </authorList>
    </citation>
    <scope>NUCLEOTIDE SEQUENCE</scope>
</reference>
<comment type="caution">
    <text evidence="1">The sequence shown here is derived from an EMBL/GenBank/DDBJ whole genome shotgun (WGS) entry which is preliminary data.</text>
</comment>
<organism evidence="1">
    <name type="scientific">marine sediment metagenome</name>
    <dbReference type="NCBI Taxonomy" id="412755"/>
    <lineage>
        <taxon>unclassified sequences</taxon>
        <taxon>metagenomes</taxon>
        <taxon>ecological metagenomes</taxon>
    </lineage>
</organism>
<evidence type="ECO:0000313" key="1">
    <source>
        <dbReference type="EMBL" id="KKN59788.1"/>
    </source>
</evidence>
<gene>
    <name evidence="1" type="ORF">LCGC14_0538780</name>
</gene>
<proteinExistence type="predicted"/>